<evidence type="ECO:0000259" key="8">
    <source>
        <dbReference type="PROSITE" id="PS50110"/>
    </source>
</evidence>
<dbReference type="GO" id="GO:0000160">
    <property type="term" value="P:phosphorelay signal transduction system"/>
    <property type="evidence" value="ECO:0007669"/>
    <property type="project" value="InterPro"/>
</dbReference>
<dbReference type="InterPro" id="IPR001789">
    <property type="entry name" value="Sig_transdc_resp-reg_receiver"/>
</dbReference>
<proteinExistence type="predicted"/>
<gene>
    <name evidence="9" type="ORF">EV213_101202</name>
</gene>
<dbReference type="PROSITE" id="PS50110">
    <property type="entry name" value="RESPONSE_REGULATORY"/>
    <property type="match status" value="1"/>
</dbReference>
<protein>
    <submittedName>
        <fullName evidence="9">LuxR family two component transcriptional regulator</fullName>
    </submittedName>
</protein>
<evidence type="ECO:0000256" key="5">
    <source>
        <dbReference type="ARBA" id="ARBA00023163"/>
    </source>
</evidence>
<dbReference type="SUPFAM" id="SSF52172">
    <property type="entry name" value="CheY-like"/>
    <property type="match status" value="1"/>
</dbReference>
<evidence type="ECO:0000256" key="6">
    <source>
        <dbReference type="PROSITE-ProRule" id="PRU00169"/>
    </source>
</evidence>
<dbReference type="Pfam" id="PF00196">
    <property type="entry name" value="GerE"/>
    <property type="match status" value="1"/>
</dbReference>
<dbReference type="GO" id="GO:0006355">
    <property type="term" value="P:regulation of DNA-templated transcription"/>
    <property type="evidence" value="ECO:0007669"/>
    <property type="project" value="InterPro"/>
</dbReference>
<dbReference type="InterPro" id="IPR016032">
    <property type="entry name" value="Sig_transdc_resp-reg_C-effctor"/>
</dbReference>
<dbReference type="InterPro" id="IPR039420">
    <property type="entry name" value="WalR-like"/>
</dbReference>
<reference evidence="9 10" key="1">
    <citation type="submission" date="2019-03" db="EMBL/GenBank/DDBJ databases">
        <title>Genomic Encyclopedia of Type Strains, Phase IV (KMG-IV): sequencing the most valuable type-strain genomes for metagenomic binning, comparative biology and taxonomic classification.</title>
        <authorList>
            <person name="Goeker M."/>
        </authorList>
    </citation>
    <scope>NUCLEOTIDE SEQUENCE [LARGE SCALE GENOMIC DNA]</scope>
    <source>
        <strain evidence="9 10">DSM 28697</strain>
    </source>
</reference>
<dbReference type="PANTHER" id="PTHR43214:SF43">
    <property type="entry name" value="TWO-COMPONENT RESPONSE REGULATOR"/>
    <property type="match status" value="1"/>
</dbReference>
<keyword evidence="4" id="KW-0238">DNA-binding</keyword>
<evidence type="ECO:0000259" key="7">
    <source>
        <dbReference type="PROSITE" id="PS50043"/>
    </source>
</evidence>
<dbReference type="SUPFAM" id="SSF46894">
    <property type="entry name" value="C-terminal effector domain of the bipartite response regulators"/>
    <property type="match status" value="1"/>
</dbReference>
<keyword evidence="10" id="KW-1185">Reference proteome</keyword>
<comment type="caution">
    <text evidence="9">The sequence shown here is derived from an EMBL/GenBank/DDBJ whole genome shotgun (WGS) entry which is preliminary data.</text>
</comment>
<dbReference type="SMART" id="SM00448">
    <property type="entry name" value="REC"/>
    <property type="match status" value="1"/>
</dbReference>
<dbReference type="Gene3D" id="3.40.50.2300">
    <property type="match status" value="1"/>
</dbReference>
<name>A0A4R6UCE2_9BACI</name>
<dbReference type="PRINTS" id="PR00038">
    <property type="entry name" value="HTHLUXR"/>
</dbReference>
<organism evidence="9 10">
    <name type="scientific">Aureibacillus halotolerans</name>
    <dbReference type="NCBI Taxonomy" id="1508390"/>
    <lineage>
        <taxon>Bacteria</taxon>
        <taxon>Bacillati</taxon>
        <taxon>Bacillota</taxon>
        <taxon>Bacilli</taxon>
        <taxon>Bacillales</taxon>
        <taxon>Bacillaceae</taxon>
        <taxon>Aureibacillus</taxon>
    </lineage>
</organism>
<evidence type="ECO:0000256" key="4">
    <source>
        <dbReference type="ARBA" id="ARBA00023125"/>
    </source>
</evidence>
<accession>A0A4R6UCE2</accession>
<dbReference type="OrthoDB" id="9780153at2"/>
<dbReference type="InterPro" id="IPR058245">
    <property type="entry name" value="NreC/VraR/RcsB-like_REC"/>
</dbReference>
<dbReference type="GO" id="GO:0003677">
    <property type="term" value="F:DNA binding"/>
    <property type="evidence" value="ECO:0007669"/>
    <property type="project" value="UniProtKB-KW"/>
</dbReference>
<feature type="modified residue" description="4-aspartylphosphate" evidence="6">
    <location>
        <position position="55"/>
    </location>
</feature>
<comment type="subcellular location">
    <subcellularLocation>
        <location evidence="1">Cytoplasm</location>
    </subcellularLocation>
</comment>
<dbReference type="PROSITE" id="PS00622">
    <property type="entry name" value="HTH_LUXR_1"/>
    <property type="match status" value="1"/>
</dbReference>
<dbReference type="GO" id="GO:0005737">
    <property type="term" value="C:cytoplasm"/>
    <property type="evidence" value="ECO:0007669"/>
    <property type="project" value="UniProtKB-SubCell"/>
</dbReference>
<evidence type="ECO:0000256" key="3">
    <source>
        <dbReference type="ARBA" id="ARBA00023015"/>
    </source>
</evidence>
<dbReference type="EMBL" id="SNYJ01000001">
    <property type="protein sequence ID" value="TDQ42773.1"/>
    <property type="molecule type" value="Genomic_DNA"/>
</dbReference>
<evidence type="ECO:0000313" key="10">
    <source>
        <dbReference type="Proteomes" id="UP000295632"/>
    </source>
</evidence>
<sequence>MSISLLLVDDHKIVRQGLRFFFQSVEGISVLGEAETENEAVSQFITLQPDVVLMDLQLKSGDGIQATKRILTESPNAIIIVVTSFSDQDYVIPALQAGAKGYQLKDVDPEELAQTIFAAVQGGNAIHPSVMNHVLSHMTSEKDQRLATLTERELGVLIEISTGRSNKEIALELQISELTVKTHVSRLLSKLGVQDRTQAALFAIQVGVAKPPSFDV</sequence>
<feature type="domain" description="Response regulatory" evidence="8">
    <location>
        <begin position="4"/>
        <end position="120"/>
    </location>
</feature>
<dbReference type="PROSITE" id="PS50043">
    <property type="entry name" value="HTH_LUXR_2"/>
    <property type="match status" value="1"/>
</dbReference>
<dbReference type="CDD" id="cd17535">
    <property type="entry name" value="REC_NarL-like"/>
    <property type="match status" value="1"/>
</dbReference>
<keyword evidence="3" id="KW-0805">Transcription regulation</keyword>
<dbReference type="SMART" id="SM00421">
    <property type="entry name" value="HTH_LUXR"/>
    <property type="match status" value="1"/>
</dbReference>
<evidence type="ECO:0000256" key="2">
    <source>
        <dbReference type="ARBA" id="ARBA00022553"/>
    </source>
</evidence>
<dbReference type="InterPro" id="IPR000792">
    <property type="entry name" value="Tscrpt_reg_LuxR_C"/>
</dbReference>
<evidence type="ECO:0000313" key="9">
    <source>
        <dbReference type="EMBL" id="TDQ42773.1"/>
    </source>
</evidence>
<dbReference type="Proteomes" id="UP000295632">
    <property type="component" value="Unassembled WGS sequence"/>
</dbReference>
<keyword evidence="5" id="KW-0804">Transcription</keyword>
<evidence type="ECO:0000256" key="1">
    <source>
        <dbReference type="ARBA" id="ARBA00004496"/>
    </source>
</evidence>
<dbReference type="PANTHER" id="PTHR43214">
    <property type="entry name" value="TWO-COMPONENT RESPONSE REGULATOR"/>
    <property type="match status" value="1"/>
</dbReference>
<feature type="domain" description="HTH luxR-type" evidence="7">
    <location>
        <begin position="142"/>
        <end position="207"/>
    </location>
</feature>
<dbReference type="InterPro" id="IPR011006">
    <property type="entry name" value="CheY-like_superfamily"/>
</dbReference>
<dbReference type="Pfam" id="PF00072">
    <property type="entry name" value="Response_reg"/>
    <property type="match status" value="1"/>
</dbReference>
<dbReference type="RefSeq" id="WP_133578607.1">
    <property type="nucleotide sequence ID" value="NZ_SNYJ01000001.1"/>
</dbReference>
<keyword evidence="2 6" id="KW-0597">Phosphoprotein</keyword>
<dbReference type="AlphaFoldDB" id="A0A4R6UCE2"/>
<dbReference type="CDD" id="cd06170">
    <property type="entry name" value="LuxR_C_like"/>
    <property type="match status" value="1"/>
</dbReference>